<reference evidence="3" key="1">
    <citation type="submission" date="2022-08" db="UniProtKB">
        <authorList>
            <consortium name="EnsemblMetazoa"/>
        </authorList>
    </citation>
    <scope>IDENTIFICATION</scope>
    <source>
        <strain evidence="3">EBRO</strain>
    </source>
</reference>
<proteinExistence type="predicted"/>
<organism evidence="3">
    <name type="scientific">Anopheles atroparvus</name>
    <name type="common">European mosquito</name>
    <dbReference type="NCBI Taxonomy" id="41427"/>
    <lineage>
        <taxon>Eukaryota</taxon>
        <taxon>Metazoa</taxon>
        <taxon>Ecdysozoa</taxon>
        <taxon>Arthropoda</taxon>
        <taxon>Hexapoda</taxon>
        <taxon>Insecta</taxon>
        <taxon>Pterygota</taxon>
        <taxon>Neoptera</taxon>
        <taxon>Endopterygota</taxon>
        <taxon>Diptera</taxon>
        <taxon>Nematocera</taxon>
        <taxon>Culicoidea</taxon>
        <taxon>Culicidae</taxon>
        <taxon>Anophelinae</taxon>
        <taxon>Anopheles</taxon>
    </lineage>
</organism>
<name>A0A182JEY8_ANOAO</name>
<sequence length="149" mass="16461">MKRERKDESKPRRSVLFGSHFSPNLPPHGASASSPPGRTTEPPHLTPPITAALPATDSTEPDSTRQYFSSVHWLLLAAFYRFLFDDHAPTSSLLLLLLCVLFLNHYRAVIVMVVFHDLIVPKDAVDTIGDQLTGASFVERHADVGTGEQ</sequence>
<keyword evidence="2" id="KW-1133">Transmembrane helix</keyword>
<protein>
    <submittedName>
        <fullName evidence="3">Uncharacterized protein</fullName>
    </submittedName>
</protein>
<dbReference type="AlphaFoldDB" id="A0A182JEY8"/>
<keyword evidence="2" id="KW-0812">Transmembrane</keyword>
<keyword evidence="2" id="KW-0472">Membrane</keyword>
<accession>A0A182JEY8</accession>
<dbReference type="EnsemblMetazoa" id="AATE016817-RA">
    <property type="protein sequence ID" value="AATE016817-PA.1"/>
    <property type="gene ID" value="AATE016817"/>
</dbReference>
<evidence type="ECO:0000313" key="3">
    <source>
        <dbReference type="EnsemblMetazoa" id="AATE016817-PA.1"/>
    </source>
</evidence>
<evidence type="ECO:0000256" key="2">
    <source>
        <dbReference type="SAM" id="Phobius"/>
    </source>
</evidence>
<feature type="transmembrane region" description="Helical" evidence="2">
    <location>
        <begin position="90"/>
        <end position="115"/>
    </location>
</feature>
<feature type="compositionally biased region" description="Basic and acidic residues" evidence="1">
    <location>
        <begin position="1"/>
        <end position="11"/>
    </location>
</feature>
<dbReference type="VEuPathDB" id="VectorBase:AATE016817"/>
<feature type="region of interest" description="Disordered" evidence="1">
    <location>
        <begin position="1"/>
        <end position="63"/>
    </location>
</feature>
<feature type="compositionally biased region" description="Low complexity" evidence="1">
    <location>
        <begin position="27"/>
        <end position="37"/>
    </location>
</feature>
<evidence type="ECO:0000256" key="1">
    <source>
        <dbReference type="SAM" id="MobiDB-lite"/>
    </source>
</evidence>